<name>A0A3S0HDL9_9BACI</name>
<keyword evidence="2 6" id="KW-0812">Transmembrane</keyword>
<evidence type="ECO:0000313" key="8">
    <source>
        <dbReference type="Proteomes" id="UP000276349"/>
    </source>
</evidence>
<feature type="transmembrane region" description="Helical" evidence="6">
    <location>
        <begin position="159"/>
        <end position="181"/>
    </location>
</feature>
<dbReference type="AlphaFoldDB" id="A0A3S0HDL9"/>
<dbReference type="RefSeq" id="WP_126295754.1">
    <property type="nucleotide sequence ID" value="NZ_CP185866.1"/>
</dbReference>
<feature type="transmembrane region" description="Helical" evidence="6">
    <location>
        <begin position="102"/>
        <end position="125"/>
    </location>
</feature>
<feature type="transmembrane region" description="Helical" evidence="6">
    <location>
        <begin position="28"/>
        <end position="49"/>
    </location>
</feature>
<sequence>MSYVKPKQVIENMIQAGIDKAKLPVKDMVIRGILSGALLGFGTTLAFTAEMQTKLGIVGALLFPTAFVIIILLGLELVTGNFALIPLAVLEKKATVKEMFSNWFWVIVGHLIGGFIYSILFVISITNFGATTDSVVAQKIIAVAEAKTLHYQALGASGFIVVFIKAILCNWMVTLGAVMAMTSQSTIGKIAAMWLPILIFFAQGFEHAVVNMFVIPAGMLLGANVNVFDWWIWNQIPVLFGNIVGGLIFTGLALYSTYQTLPKNQLELAKLKHKNNISEVEGV</sequence>
<organism evidence="7 8">
    <name type="scientific">Lysinibacillus telephonicus</name>
    <dbReference type="NCBI Taxonomy" id="1714840"/>
    <lineage>
        <taxon>Bacteria</taxon>
        <taxon>Bacillati</taxon>
        <taxon>Bacillota</taxon>
        <taxon>Bacilli</taxon>
        <taxon>Bacillales</taxon>
        <taxon>Bacillaceae</taxon>
        <taxon>Lysinibacillus</taxon>
    </lineage>
</organism>
<dbReference type="PANTHER" id="PTHR30520:SF6">
    <property type="entry name" value="FORMATE_NITRATE FAMILY TRANSPORTER (EUROFUNG)"/>
    <property type="match status" value="1"/>
</dbReference>
<comment type="subcellular location">
    <subcellularLocation>
        <location evidence="1">Membrane</location>
        <topology evidence="1">Multi-pass membrane protein</topology>
    </subcellularLocation>
</comment>
<dbReference type="OrthoDB" id="9786493at2"/>
<evidence type="ECO:0000256" key="4">
    <source>
        <dbReference type="ARBA" id="ARBA00023136"/>
    </source>
</evidence>
<proteinExistence type="inferred from homology"/>
<reference evidence="7 8" key="1">
    <citation type="submission" date="2018-12" db="EMBL/GenBank/DDBJ databases">
        <authorList>
            <person name="Yu L."/>
        </authorList>
    </citation>
    <scope>NUCLEOTIDE SEQUENCE [LARGE SCALE GENOMIC DNA]</scope>
    <source>
        <strain evidence="7 8">S5H2222</strain>
    </source>
</reference>
<comment type="similarity">
    <text evidence="5">Belongs to the FNT transporter (TC 1.A.16) family.</text>
</comment>
<evidence type="ECO:0000256" key="2">
    <source>
        <dbReference type="ARBA" id="ARBA00022692"/>
    </source>
</evidence>
<evidence type="ECO:0000313" key="7">
    <source>
        <dbReference type="EMBL" id="RTQ89010.1"/>
    </source>
</evidence>
<feature type="transmembrane region" description="Helical" evidence="6">
    <location>
        <begin position="235"/>
        <end position="255"/>
    </location>
</feature>
<keyword evidence="3 6" id="KW-1133">Transmembrane helix</keyword>
<accession>A0A3S0HDL9</accession>
<keyword evidence="8" id="KW-1185">Reference proteome</keyword>
<dbReference type="Proteomes" id="UP000276349">
    <property type="component" value="Unassembled WGS sequence"/>
</dbReference>
<keyword evidence="4 6" id="KW-0472">Membrane</keyword>
<evidence type="ECO:0000256" key="5">
    <source>
        <dbReference type="ARBA" id="ARBA00049660"/>
    </source>
</evidence>
<evidence type="ECO:0000256" key="3">
    <source>
        <dbReference type="ARBA" id="ARBA00022989"/>
    </source>
</evidence>
<dbReference type="Pfam" id="PF01226">
    <property type="entry name" value="Form_Nir_trans"/>
    <property type="match status" value="1"/>
</dbReference>
<feature type="transmembrane region" description="Helical" evidence="6">
    <location>
        <begin position="193"/>
        <end position="215"/>
    </location>
</feature>
<dbReference type="EMBL" id="RXNR01000069">
    <property type="protein sequence ID" value="RTQ89010.1"/>
    <property type="molecule type" value="Genomic_DNA"/>
</dbReference>
<feature type="transmembrane region" description="Helical" evidence="6">
    <location>
        <begin position="61"/>
        <end position="90"/>
    </location>
</feature>
<dbReference type="GO" id="GO:0015499">
    <property type="term" value="F:formate transmembrane transporter activity"/>
    <property type="evidence" value="ECO:0007669"/>
    <property type="project" value="TreeGrafter"/>
</dbReference>
<dbReference type="GO" id="GO:0005886">
    <property type="term" value="C:plasma membrane"/>
    <property type="evidence" value="ECO:0007669"/>
    <property type="project" value="TreeGrafter"/>
</dbReference>
<dbReference type="InterPro" id="IPR023271">
    <property type="entry name" value="Aquaporin-like"/>
</dbReference>
<protein>
    <submittedName>
        <fullName evidence="7">Formate/nitrite transporter family protein</fullName>
    </submittedName>
</protein>
<gene>
    <name evidence="7" type="ORF">EKG35_17060</name>
</gene>
<dbReference type="PANTHER" id="PTHR30520">
    <property type="entry name" value="FORMATE TRANSPORTER-RELATED"/>
    <property type="match status" value="1"/>
</dbReference>
<evidence type="ECO:0000256" key="1">
    <source>
        <dbReference type="ARBA" id="ARBA00004141"/>
    </source>
</evidence>
<evidence type="ECO:0000256" key="6">
    <source>
        <dbReference type="SAM" id="Phobius"/>
    </source>
</evidence>
<comment type="caution">
    <text evidence="7">The sequence shown here is derived from an EMBL/GenBank/DDBJ whole genome shotgun (WGS) entry which is preliminary data.</text>
</comment>
<dbReference type="Gene3D" id="1.20.1080.10">
    <property type="entry name" value="Glycerol uptake facilitator protein"/>
    <property type="match status" value="1"/>
</dbReference>
<dbReference type="InterPro" id="IPR000292">
    <property type="entry name" value="For/NO2_transpt"/>
</dbReference>